<dbReference type="RefSeq" id="WP_073473955.1">
    <property type="nucleotide sequence ID" value="NZ_FQZU01000005.1"/>
</dbReference>
<accession>A0A1M6HE09</accession>
<gene>
    <name evidence="2" type="ORF">SAMN02745216_01198</name>
</gene>
<dbReference type="STRING" id="1121393.SAMN02745216_01198"/>
<dbReference type="SUPFAM" id="SSF48452">
    <property type="entry name" value="TPR-like"/>
    <property type="match status" value="1"/>
</dbReference>
<dbReference type="GO" id="GO:0016740">
    <property type="term" value="F:transferase activity"/>
    <property type="evidence" value="ECO:0007669"/>
    <property type="project" value="UniProtKB-KW"/>
</dbReference>
<dbReference type="EMBL" id="FQZU01000005">
    <property type="protein sequence ID" value="SHJ20356.1"/>
    <property type="molecule type" value="Genomic_DNA"/>
</dbReference>
<dbReference type="Gene3D" id="1.25.40.10">
    <property type="entry name" value="Tetratricopeptide repeat domain"/>
    <property type="match status" value="1"/>
</dbReference>
<protein>
    <submittedName>
        <fullName evidence="2">Glycosyl transferases group 1</fullName>
    </submittedName>
</protein>
<dbReference type="InterPro" id="IPR011990">
    <property type="entry name" value="TPR-like_helical_dom_sf"/>
</dbReference>
<proteinExistence type="predicted"/>
<evidence type="ECO:0000313" key="2">
    <source>
        <dbReference type="EMBL" id="SHJ20356.1"/>
    </source>
</evidence>
<evidence type="ECO:0000259" key="1">
    <source>
        <dbReference type="Pfam" id="PF13524"/>
    </source>
</evidence>
<dbReference type="SUPFAM" id="SSF53756">
    <property type="entry name" value="UDP-Glycosyltransferase/glycogen phosphorylase"/>
    <property type="match status" value="1"/>
</dbReference>
<keyword evidence="2" id="KW-0808">Transferase</keyword>
<feature type="domain" description="Spore protein YkvP/CgeB glycosyl transferase-like" evidence="1">
    <location>
        <begin position="327"/>
        <end position="458"/>
    </location>
</feature>
<dbReference type="Pfam" id="PF13524">
    <property type="entry name" value="Glyco_trans_1_2"/>
    <property type="match status" value="1"/>
</dbReference>
<evidence type="ECO:0000313" key="3">
    <source>
        <dbReference type="Proteomes" id="UP000183994"/>
    </source>
</evidence>
<name>A0A1M6HE09_9BACT</name>
<dbReference type="InterPro" id="IPR055259">
    <property type="entry name" value="YkvP/CgeB_Glyco_trans-like"/>
</dbReference>
<organism evidence="2 3">
    <name type="scientific">Desulfatibacillum alkenivorans DSM 16219</name>
    <dbReference type="NCBI Taxonomy" id="1121393"/>
    <lineage>
        <taxon>Bacteria</taxon>
        <taxon>Pseudomonadati</taxon>
        <taxon>Thermodesulfobacteriota</taxon>
        <taxon>Desulfobacteria</taxon>
        <taxon>Desulfobacterales</taxon>
        <taxon>Desulfatibacillaceae</taxon>
        <taxon>Desulfatibacillum</taxon>
    </lineage>
</organism>
<sequence length="463" mass="52946">MNLFLNKPPSGRSLHQRICGRLARELSAFKRSLNEAMNKDLGDQRKLLEKVKKLRFQGRAPQAMQILKEEPFSEALKPHALACLAELNFYFGNPEKALERAVQALELGFDYCSMAFVQALSLRVLGESDKAAALLKSILETDPKHKGAKDVLLLMEGRSVRPETEEKLLRLRKKDRPLVIAVRSPSDKEKDPEMLPLWGDYWVKVKLEQEFTQMGLVVSQENPDIILHFLGLPPKSMPEHTYNIVWNYSHPDIIDSEILRRFDKITCAAVNFIPKLEAYGYLNPELLPACTSKTPYTTEPVYDIVFLGNARLSRPDGRGVVADMLAAGLDFKVWGYYWDRLLPEKYYGGKYWEYDRLEELYAGTRITLNDHHPDMAREGFVSNKVFDILASGGFVISQPNAGLKPLFGDSVPEYERPEQLKKLAVYYLNNPEEREALRRKGQEAALEYTYRKCAERLLSDLLA</sequence>
<dbReference type="AlphaFoldDB" id="A0A1M6HE09"/>
<dbReference type="OrthoDB" id="5291101at2"/>
<reference evidence="3" key="1">
    <citation type="submission" date="2016-11" db="EMBL/GenBank/DDBJ databases">
        <authorList>
            <person name="Varghese N."/>
            <person name="Submissions S."/>
        </authorList>
    </citation>
    <scope>NUCLEOTIDE SEQUENCE [LARGE SCALE GENOMIC DNA]</scope>
    <source>
        <strain evidence="3">DSM 16219</strain>
    </source>
</reference>
<dbReference type="Proteomes" id="UP000183994">
    <property type="component" value="Unassembled WGS sequence"/>
</dbReference>
<keyword evidence="3" id="KW-1185">Reference proteome</keyword>